<reference evidence="8 9" key="1">
    <citation type="submission" date="2020-04" db="EMBL/GenBank/DDBJ databases">
        <title>Plant Genome Project.</title>
        <authorList>
            <person name="Zhang R.-G."/>
        </authorList>
    </citation>
    <scope>NUCLEOTIDE SEQUENCE [LARGE SCALE GENOMIC DNA]</scope>
    <source>
        <strain evidence="8">YNK0</strain>
        <tissue evidence="8">Leaf</tissue>
    </source>
</reference>
<gene>
    <name evidence="8" type="ORF">HHK36_023000</name>
</gene>
<evidence type="ECO:0000256" key="2">
    <source>
        <dbReference type="ARBA" id="ARBA00023015"/>
    </source>
</evidence>
<dbReference type="SUPFAM" id="SSF57959">
    <property type="entry name" value="Leucine zipper domain"/>
    <property type="match status" value="1"/>
</dbReference>
<dbReference type="InterPro" id="IPR004827">
    <property type="entry name" value="bZIP"/>
</dbReference>
<dbReference type="PROSITE" id="PS00036">
    <property type="entry name" value="BZIP_BASIC"/>
    <property type="match status" value="1"/>
</dbReference>
<dbReference type="SMART" id="SM00338">
    <property type="entry name" value="BRLZ"/>
    <property type="match status" value="1"/>
</dbReference>
<evidence type="ECO:0000256" key="3">
    <source>
        <dbReference type="ARBA" id="ARBA00023125"/>
    </source>
</evidence>
<dbReference type="Gene3D" id="1.20.5.170">
    <property type="match status" value="1"/>
</dbReference>
<dbReference type="InterPro" id="IPR045314">
    <property type="entry name" value="bZIP_plant_GBF1"/>
</dbReference>
<organism evidence="8 9">
    <name type="scientific">Tetracentron sinense</name>
    <name type="common">Spur-leaf</name>
    <dbReference type="NCBI Taxonomy" id="13715"/>
    <lineage>
        <taxon>Eukaryota</taxon>
        <taxon>Viridiplantae</taxon>
        <taxon>Streptophyta</taxon>
        <taxon>Embryophyta</taxon>
        <taxon>Tracheophyta</taxon>
        <taxon>Spermatophyta</taxon>
        <taxon>Magnoliopsida</taxon>
        <taxon>Trochodendrales</taxon>
        <taxon>Trochodendraceae</taxon>
        <taxon>Tetracentron</taxon>
    </lineage>
</organism>
<name>A0A834YSX4_TETSI</name>
<dbReference type="FunFam" id="1.20.5.170:FF:000020">
    <property type="entry name" value="BZIP transcription factor"/>
    <property type="match status" value="1"/>
</dbReference>
<dbReference type="GO" id="GO:0003700">
    <property type="term" value="F:DNA-binding transcription factor activity"/>
    <property type="evidence" value="ECO:0007669"/>
    <property type="project" value="InterPro"/>
</dbReference>
<dbReference type="AlphaFoldDB" id="A0A834YSX4"/>
<dbReference type="InterPro" id="IPR046347">
    <property type="entry name" value="bZIP_sf"/>
</dbReference>
<keyword evidence="4" id="KW-0804">Transcription</keyword>
<evidence type="ECO:0000313" key="9">
    <source>
        <dbReference type="Proteomes" id="UP000655225"/>
    </source>
</evidence>
<dbReference type="EMBL" id="JABCRI010000016">
    <property type="protein sequence ID" value="KAF8392651.1"/>
    <property type="molecule type" value="Genomic_DNA"/>
</dbReference>
<evidence type="ECO:0000256" key="1">
    <source>
        <dbReference type="ARBA" id="ARBA00004123"/>
    </source>
</evidence>
<evidence type="ECO:0000256" key="5">
    <source>
        <dbReference type="ARBA" id="ARBA00023242"/>
    </source>
</evidence>
<dbReference type="GO" id="GO:0000976">
    <property type="term" value="F:transcription cis-regulatory region binding"/>
    <property type="evidence" value="ECO:0007669"/>
    <property type="project" value="TreeGrafter"/>
</dbReference>
<keyword evidence="9" id="KW-1185">Reference proteome</keyword>
<evidence type="ECO:0000313" key="8">
    <source>
        <dbReference type="EMBL" id="KAF8392651.1"/>
    </source>
</evidence>
<sequence length="144" mass="16398">MSSAQHVTSGSEGNPQYLVIDDRKKRRMISNRESARRSRMKKQNHVGDLINQVSKLQKEKNEIMQSVNATTQHYLEVSSENDILRAQMMELTDRLQSLNSVLHIVEEVSGLAMDIPEIPDPLLKPWQLPCPSQLIMASVNIFQS</sequence>
<dbReference type="PANTHER" id="PTHR45764">
    <property type="entry name" value="BZIP TRANSCRIPTION FACTOR 44"/>
    <property type="match status" value="1"/>
</dbReference>
<evidence type="ECO:0000259" key="7">
    <source>
        <dbReference type="PROSITE" id="PS50217"/>
    </source>
</evidence>
<dbReference type="Pfam" id="PF00170">
    <property type="entry name" value="bZIP_1"/>
    <property type="match status" value="1"/>
</dbReference>
<dbReference type="CDD" id="cd14702">
    <property type="entry name" value="bZIP_plant_GBF1"/>
    <property type="match status" value="1"/>
</dbReference>
<dbReference type="PANTHER" id="PTHR45764:SF34">
    <property type="entry name" value="BZIP TRANSCRIPTION FACTOR 53"/>
    <property type="match status" value="1"/>
</dbReference>
<proteinExistence type="predicted"/>
<evidence type="ECO:0000256" key="6">
    <source>
        <dbReference type="SAM" id="Coils"/>
    </source>
</evidence>
<dbReference type="GO" id="GO:0045893">
    <property type="term" value="P:positive regulation of DNA-templated transcription"/>
    <property type="evidence" value="ECO:0007669"/>
    <property type="project" value="TreeGrafter"/>
</dbReference>
<dbReference type="GO" id="GO:0046982">
    <property type="term" value="F:protein heterodimerization activity"/>
    <property type="evidence" value="ECO:0007669"/>
    <property type="project" value="UniProtKB-ARBA"/>
</dbReference>
<comment type="caution">
    <text evidence="8">The sequence shown here is derived from an EMBL/GenBank/DDBJ whole genome shotgun (WGS) entry which is preliminary data.</text>
</comment>
<protein>
    <recommendedName>
        <fullName evidence="7">BZIP domain-containing protein</fullName>
    </recommendedName>
</protein>
<keyword evidence="2" id="KW-0805">Transcription regulation</keyword>
<dbReference type="OMA" id="VMRAQVM"/>
<keyword evidence="5" id="KW-0539">Nucleus</keyword>
<dbReference type="PROSITE" id="PS50217">
    <property type="entry name" value="BZIP"/>
    <property type="match status" value="1"/>
</dbReference>
<accession>A0A834YSX4</accession>
<comment type="subcellular location">
    <subcellularLocation>
        <location evidence="1">Nucleus</location>
    </subcellularLocation>
</comment>
<dbReference type="OrthoDB" id="551672at2759"/>
<keyword evidence="6" id="KW-0175">Coiled coil</keyword>
<evidence type="ECO:0000256" key="4">
    <source>
        <dbReference type="ARBA" id="ARBA00023163"/>
    </source>
</evidence>
<feature type="domain" description="BZIP" evidence="7">
    <location>
        <begin position="21"/>
        <end position="84"/>
    </location>
</feature>
<keyword evidence="3" id="KW-0238">DNA-binding</keyword>
<dbReference type="GO" id="GO:0005634">
    <property type="term" value="C:nucleus"/>
    <property type="evidence" value="ECO:0007669"/>
    <property type="project" value="UniProtKB-SubCell"/>
</dbReference>
<dbReference type="Proteomes" id="UP000655225">
    <property type="component" value="Unassembled WGS sequence"/>
</dbReference>
<feature type="coiled-coil region" evidence="6">
    <location>
        <begin position="46"/>
        <end position="101"/>
    </location>
</feature>